<proteinExistence type="predicted"/>
<evidence type="ECO:0000313" key="1">
    <source>
        <dbReference type="EMBL" id="KAI5676791.1"/>
    </source>
</evidence>
<gene>
    <name evidence="1" type="ORF">M9H77_07741</name>
</gene>
<keyword evidence="2" id="KW-1185">Reference proteome</keyword>
<dbReference type="Proteomes" id="UP001060085">
    <property type="component" value="Linkage Group LG02"/>
</dbReference>
<organism evidence="1 2">
    <name type="scientific">Catharanthus roseus</name>
    <name type="common">Madagascar periwinkle</name>
    <name type="synonym">Vinca rosea</name>
    <dbReference type="NCBI Taxonomy" id="4058"/>
    <lineage>
        <taxon>Eukaryota</taxon>
        <taxon>Viridiplantae</taxon>
        <taxon>Streptophyta</taxon>
        <taxon>Embryophyta</taxon>
        <taxon>Tracheophyta</taxon>
        <taxon>Spermatophyta</taxon>
        <taxon>Magnoliopsida</taxon>
        <taxon>eudicotyledons</taxon>
        <taxon>Gunneridae</taxon>
        <taxon>Pentapetalae</taxon>
        <taxon>asterids</taxon>
        <taxon>lamiids</taxon>
        <taxon>Gentianales</taxon>
        <taxon>Apocynaceae</taxon>
        <taxon>Rauvolfioideae</taxon>
        <taxon>Vinceae</taxon>
        <taxon>Catharanthinae</taxon>
        <taxon>Catharanthus</taxon>
    </lineage>
</organism>
<accession>A0ACC0BVY4</accession>
<name>A0ACC0BVY4_CATRO</name>
<protein>
    <submittedName>
        <fullName evidence="1">Uncharacterized protein</fullName>
    </submittedName>
</protein>
<comment type="caution">
    <text evidence="1">The sequence shown here is derived from an EMBL/GenBank/DDBJ whole genome shotgun (WGS) entry which is preliminary data.</text>
</comment>
<dbReference type="EMBL" id="CM044702">
    <property type="protein sequence ID" value="KAI5676791.1"/>
    <property type="molecule type" value="Genomic_DNA"/>
</dbReference>
<reference evidence="2" key="1">
    <citation type="journal article" date="2023" name="Nat. Plants">
        <title>Single-cell RNA sequencing provides a high-resolution roadmap for understanding the multicellular compartmentation of specialized metabolism.</title>
        <authorList>
            <person name="Sun S."/>
            <person name="Shen X."/>
            <person name="Li Y."/>
            <person name="Li Y."/>
            <person name="Wang S."/>
            <person name="Li R."/>
            <person name="Zhang H."/>
            <person name="Shen G."/>
            <person name="Guo B."/>
            <person name="Wei J."/>
            <person name="Xu J."/>
            <person name="St-Pierre B."/>
            <person name="Chen S."/>
            <person name="Sun C."/>
        </authorList>
    </citation>
    <scope>NUCLEOTIDE SEQUENCE [LARGE SCALE GENOMIC DNA]</scope>
</reference>
<sequence>MVRELQHKSMFLVDAEQRFYAKKTKCEFLLEGDRNSKLFHSLAKRNAKRNFIAAPTKEDISTTNSLEEIQEELTRFYGDLLGTKNEVQGFDATIMKEGLKVADFSPLLNKVSSTLLTWAGLSLSYAGRLEVISPVVNGIESFWLGVLPISAAVLDRIIAMCRRFLWGGNSARVAWHTMCLSIQEED</sequence>
<evidence type="ECO:0000313" key="2">
    <source>
        <dbReference type="Proteomes" id="UP001060085"/>
    </source>
</evidence>